<protein>
    <submittedName>
        <fullName evidence="2">Uncharacterized protein</fullName>
    </submittedName>
</protein>
<feature type="compositionally biased region" description="Pro residues" evidence="1">
    <location>
        <begin position="76"/>
        <end position="90"/>
    </location>
</feature>
<feature type="region of interest" description="Disordered" evidence="1">
    <location>
        <begin position="1"/>
        <end position="46"/>
    </location>
</feature>
<dbReference type="AlphaFoldDB" id="A0A453D0M0"/>
<sequence length="160" mass="16829">IPPLSPPSTASHPSHWPNPPPPSPGPHMAATRKTRSPSAAAAAGDHLRFLRPGALARLRDARLRRRSKPAYSRPAPASPQPSPSPPPAPAPAAGGDGESGPFVPYFVPGSRLLAPRFPQRKKLTAGKVVALFSPPMPSPDLPFEAVMEFFNAPDMVVAAH</sequence>
<reference evidence="2" key="4">
    <citation type="submission" date="2019-03" db="UniProtKB">
        <authorList>
            <consortium name="EnsemblPlants"/>
        </authorList>
    </citation>
    <scope>IDENTIFICATION</scope>
</reference>
<dbReference type="Gramene" id="AET2Gv21035100.4">
    <property type="protein sequence ID" value="AET2Gv21035100.4"/>
    <property type="gene ID" value="AET2Gv21035100"/>
</dbReference>
<dbReference type="PANTHER" id="PTHR35495">
    <property type="entry name" value="OS06G0679600 PROTEIN"/>
    <property type="match status" value="1"/>
</dbReference>
<proteinExistence type="predicted"/>
<name>A0A453D0M0_AEGTS</name>
<dbReference type="EnsemblPlants" id="AET2Gv21035100.4">
    <property type="protein sequence ID" value="AET2Gv21035100.4"/>
    <property type="gene ID" value="AET2Gv21035100"/>
</dbReference>
<dbReference type="Proteomes" id="UP000015105">
    <property type="component" value="Chromosome 2D"/>
</dbReference>
<reference evidence="2" key="5">
    <citation type="journal article" date="2021" name="G3 (Bethesda)">
        <title>Aegilops tauschii genome assembly Aet v5.0 features greater sequence contiguity and improved annotation.</title>
        <authorList>
            <person name="Wang L."/>
            <person name="Zhu T."/>
            <person name="Rodriguez J.C."/>
            <person name="Deal K.R."/>
            <person name="Dubcovsky J."/>
            <person name="McGuire P.E."/>
            <person name="Lux T."/>
            <person name="Spannagl M."/>
            <person name="Mayer K.F.X."/>
            <person name="Baldrich P."/>
            <person name="Meyers B.C."/>
            <person name="Huo N."/>
            <person name="Gu Y.Q."/>
            <person name="Zhou H."/>
            <person name="Devos K.M."/>
            <person name="Bennetzen J.L."/>
            <person name="Unver T."/>
            <person name="Budak H."/>
            <person name="Gulick P.J."/>
            <person name="Galiba G."/>
            <person name="Kalapos B."/>
            <person name="Nelson D.R."/>
            <person name="Li P."/>
            <person name="You F.M."/>
            <person name="Luo M.C."/>
            <person name="Dvorak J."/>
        </authorList>
    </citation>
    <scope>NUCLEOTIDE SEQUENCE [LARGE SCALE GENOMIC DNA]</scope>
    <source>
        <strain evidence="2">cv. AL8/78</strain>
    </source>
</reference>
<feature type="compositionally biased region" description="Pro residues" evidence="1">
    <location>
        <begin position="16"/>
        <end position="25"/>
    </location>
</feature>
<reference evidence="2" key="3">
    <citation type="journal article" date="2017" name="Nature">
        <title>Genome sequence of the progenitor of the wheat D genome Aegilops tauschii.</title>
        <authorList>
            <person name="Luo M.C."/>
            <person name="Gu Y.Q."/>
            <person name="Puiu D."/>
            <person name="Wang H."/>
            <person name="Twardziok S.O."/>
            <person name="Deal K.R."/>
            <person name="Huo N."/>
            <person name="Zhu T."/>
            <person name="Wang L."/>
            <person name="Wang Y."/>
            <person name="McGuire P.E."/>
            <person name="Liu S."/>
            <person name="Long H."/>
            <person name="Ramasamy R.K."/>
            <person name="Rodriguez J.C."/>
            <person name="Van S.L."/>
            <person name="Yuan L."/>
            <person name="Wang Z."/>
            <person name="Xia Z."/>
            <person name="Xiao L."/>
            <person name="Anderson O.D."/>
            <person name="Ouyang S."/>
            <person name="Liang Y."/>
            <person name="Zimin A.V."/>
            <person name="Pertea G."/>
            <person name="Qi P."/>
            <person name="Bennetzen J.L."/>
            <person name="Dai X."/>
            <person name="Dawson M.W."/>
            <person name="Muller H.G."/>
            <person name="Kugler K."/>
            <person name="Rivarola-Duarte L."/>
            <person name="Spannagl M."/>
            <person name="Mayer K.F.X."/>
            <person name="Lu F.H."/>
            <person name="Bevan M.W."/>
            <person name="Leroy P."/>
            <person name="Li P."/>
            <person name="You F.M."/>
            <person name="Sun Q."/>
            <person name="Liu Z."/>
            <person name="Lyons E."/>
            <person name="Wicker T."/>
            <person name="Salzberg S.L."/>
            <person name="Devos K.M."/>
            <person name="Dvorak J."/>
        </authorList>
    </citation>
    <scope>NUCLEOTIDE SEQUENCE [LARGE SCALE GENOMIC DNA]</scope>
    <source>
        <strain evidence="2">cv. AL8/78</strain>
    </source>
</reference>
<accession>A0A453D0M0</accession>
<evidence type="ECO:0000256" key="1">
    <source>
        <dbReference type="SAM" id="MobiDB-lite"/>
    </source>
</evidence>
<reference evidence="3" key="2">
    <citation type="journal article" date="2017" name="Nat. Plants">
        <title>The Aegilops tauschii genome reveals multiple impacts of transposons.</title>
        <authorList>
            <person name="Zhao G."/>
            <person name="Zou C."/>
            <person name="Li K."/>
            <person name="Wang K."/>
            <person name="Li T."/>
            <person name="Gao L."/>
            <person name="Zhang X."/>
            <person name="Wang H."/>
            <person name="Yang Z."/>
            <person name="Liu X."/>
            <person name="Jiang W."/>
            <person name="Mao L."/>
            <person name="Kong X."/>
            <person name="Jiao Y."/>
            <person name="Jia J."/>
        </authorList>
    </citation>
    <scope>NUCLEOTIDE SEQUENCE [LARGE SCALE GENOMIC DNA]</scope>
    <source>
        <strain evidence="3">cv. AL8/78</strain>
    </source>
</reference>
<reference evidence="3" key="1">
    <citation type="journal article" date="2014" name="Science">
        <title>Ancient hybridizations among the ancestral genomes of bread wheat.</title>
        <authorList>
            <consortium name="International Wheat Genome Sequencing Consortium,"/>
            <person name="Marcussen T."/>
            <person name="Sandve S.R."/>
            <person name="Heier L."/>
            <person name="Spannagl M."/>
            <person name="Pfeifer M."/>
            <person name="Jakobsen K.S."/>
            <person name="Wulff B.B."/>
            <person name="Steuernagel B."/>
            <person name="Mayer K.F."/>
            <person name="Olsen O.A."/>
        </authorList>
    </citation>
    <scope>NUCLEOTIDE SEQUENCE [LARGE SCALE GENOMIC DNA]</scope>
    <source>
        <strain evidence="3">cv. AL8/78</strain>
    </source>
</reference>
<organism evidence="2 3">
    <name type="scientific">Aegilops tauschii subsp. strangulata</name>
    <name type="common">Goatgrass</name>
    <dbReference type="NCBI Taxonomy" id="200361"/>
    <lineage>
        <taxon>Eukaryota</taxon>
        <taxon>Viridiplantae</taxon>
        <taxon>Streptophyta</taxon>
        <taxon>Embryophyta</taxon>
        <taxon>Tracheophyta</taxon>
        <taxon>Spermatophyta</taxon>
        <taxon>Magnoliopsida</taxon>
        <taxon>Liliopsida</taxon>
        <taxon>Poales</taxon>
        <taxon>Poaceae</taxon>
        <taxon>BOP clade</taxon>
        <taxon>Pooideae</taxon>
        <taxon>Triticodae</taxon>
        <taxon>Triticeae</taxon>
        <taxon>Triticinae</taxon>
        <taxon>Aegilops</taxon>
    </lineage>
</organism>
<feature type="region of interest" description="Disordered" evidence="1">
    <location>
        <begin position="58"/>
        <end position="102"/>
    </location>
</feature>
<keyword evidence="3" id="KW-1185">Reference proteome</keyword>
<evidence type="ECO:0000313" key="2">
    <source>
        <dbReference type="EnsemblPlants" id="AET2Gv21035100.4"/>
    </source>
</evidence>
<evidence type="ECO:0000313" key="3">
    <source>
        <dbReference type="Proteomes" id="UP000015105"/>
    </source>
</evidence>
<dbReference type="PANTHER" id="PTHR35495:SF4">
    <property type="entry name" value="OS04G0624701 PROTEIN"/>
    <property type="match status" value="1"/>
</dbReference>